<evidence type="ECO:0000256" key="1">
    <source>
        <dbReference type="SAM" id="MobiDB-lite"/>
    </source>
</evidence>
<evidence type="ECO:0000313" key="2">
    <source>
        <dbReference type="EMBL" id="CAB4157512.1"/>
    </source>
</evidence>
<name>A0A6J5NFQ0_9CAUD</name>
<protein>
    <submittedName>
        <fullName evidence="2">Uncharacterized protein</fullName>
    </submittedName>
</protein>
<sequence length="64" mass="7272">MMAKGRGKSGGTRNDNRKCGKAWKKNPRKQRKTGRTIGGYSPAKLRARELKRQQPYVAPKETNE</sequence>
<proteinExistence type="predicted"/>
<gene>
    <name evidence="2" type="ORF">UFOVP688_29</name>
</gene>
<dbReference type="EMBL" id="LR796659">
    <property type="protein sequence ID" value="CAB4157512.1"/>
    <property type="molecule type" value="Genomic_DNA"/>
</dbReference>
<organism evidence="2">
    <name type="scientific">uncultured Caudovirales phage</name>
    <dbReference type="NCBI Taxonomy" id="2100421"/>
    <lineage>
        <taxon>Viruses</taxon>
        <taxon>Duplodnaviria</taxon>
        <taxon>Heunggongvirae</taxon>
        <taxon>Uroviricota</taxon>
        <taxon>Caudoviricetes</taxon>
        <taxon>Peduoviridae</taxon>
        <taxon>Maltschvirus</taxon>
        <taxon>Maltschvirus maltsch</taxon>
    </lineage>
</organism>
<accession>A0A6J5NFQ0</accession>
<feature type="compositionally biased region" description="Basic residues" evidence="1">
    <location>
        <begin position="19"/>
        <end position="34"/>
    </location>
</feature>
<reference evidence="2" key="1">
    <citation type="submission" date="2020-04" db="EMBL/GenBank/DDBJ databases">
        <authorList>
            <person name="Chiriac C."/>
            <person name="Salcher M."/>
            <person name="Ghai R."/>
            <person name="Kavagutti S V."/>
        </authorList>
    </citation>
    <scope>NUCLEOTIDE SEQUENCE</scope>
</reference>
<feature type="region of interest" description="Disordered" evidence="1">
    <location>
        <begin position="1"/>
        <end position="64"/>
    </location>
</feature>